<evidence type="ECO:0000313" key="1">
    <source>
        <dbReference type="EMBL" id="CUR54612.1"/>
    </source>
</evidence>
<dbReference type="EMBL" id="CZKA01000013">
    <property type="protein sequence ID" value="CUR54612.1"/>
    <property type="molecule type" value="Genomic_DNA"/>
</dbReference>
<name>A0A2P2C1L0_9ZZZZ</name>
<gene>
    <name evidence="1" type="ORF">NOCA2200002</name>
</gene>
<dbReference type="AlphaFoldDB" id="A0A2P2C1L0"/>
<sequence length="147" mass="16140">MTEVHGSTDGDYEVAEYCGRLSCGKVIVQTAGRGRRREFCSETCRRGADREYKRAKGLVEHFERYLRKTRHEVAAYGRKAEVDGGFQTPDELAAVRLAAAAAVSRAQGILDFAGGEEDRFLDELRRLTVAVGPLVGTDSEGVRAEVS</sequence>
<protein>
    <submittedName>
        <fullName evidence="1">Uncharacterized protein</fullName>
    </submittedName>
</protein>
<reference evidence="1" key="1">
    <citation type="submission" date="2015-08" db="EMBL/GenBank/DDBJ databases">
        <authorList>
            <person name="Babu N.S."/>
            <person name="Beckwith C.J."/>
            <person name="Beseler K.G."/>
            <person name="Brison A."/>
            <person name="Carone J.V."/>
            <person name="Caskin T.P."/>
            <person name="Diamond M."/>
            <person name="Durham M.E."/>
            <person name="Foxe J.M."/>
            <person name="Go M."/>
            <person name="Henderson B.A."/>
            <person name="Jones I.B."/>
            <person name="McGettigan J.A."/>
            <person name="Micheletti S.J."/>
            <person name="Nasrallah M.E."/>
            <person name="Ortiz D."/>
            <person name="Piller C.R."/>
            <person name="Privatt S.R."/>
            <person name="Schneider S.L."/>
            <person name="Sharp S."/>
            <person name="Smith T.C."/>
            <person name="Stanton J.D."/>
            <person name="Ullery H.E."/>
            <person name="Wilson R.J."/>
            <person name="Serrano M.G."/>
            <person name="Buck G."/>
            <person name="Lee V."/>
            <person name="Wang Y."/>
            <person name="Carvalho R."/>
            <person name="Voegtly L."/>
            <person name="Shi R."/>
            <person name="Duckworth R."/>
            <person name="Johnson A."/>
            <person name="Loviza R."/>
            <person name="Walstead R."/>
            <person name="Shah Z."/>
            <person name="Kiflezghi M."/>
            <person name="Wade K."/>
            <person name="Ball S.L."/>
            <person name="Bradley K.W."/>
            <person name="Asai D.J."/>
            <person name="Bowman C.A."/>
            <person name="Russell D.A."/>
            <person name="Pope W.H."/>
            <person name="Jacobs-Sera D."/>
            <person name="Hendrix R.W."/>
            <person name="Hatfull G.F."/>
        </authorList>
    </citation>
    <scope>NUCLEOTIDE SEQUENCE</scope>
</reference>
<organism evidence="1">
    <name type="scientific">metagenome</name>
    <dbReference type="NCBI Taxonomy" id="256318"/>
    <lineage>
        <taxon>unclassified sequences</taxon>
        <taxon>metagenomes</taxon>
    </lineage>
</organism>
<proteinExistence type="predicted"/>
<accession>A0A2P2C1L0</accession>